<evidence type="ECO:0000256" key="1">
    <source>
        <dbReference type="ARBA" id="ARBA00022723"/>
    </source>
</evidence>
<evidence type="ECO:0000313" key="4">
    <source>
        <dbReference type="EMBL" id="RXK53134.1"/>
    </source>
</evidence>
<comment type="caution">
    <text evidence="4">The sequence shown here is derived from an EMBL/GenBank/DDBJ whole genome shotgun (WGS) entry which is preliminary data.</text>
</comment>
<dbReference type="InterPro" id="IPR004843">
    <property type="entry name" value="Calcineurin-like_PHP"/>
</dbReference>
<dbReference type="SUPFAM" id="SSF56300">
    <property type="entry name" value="Metallo-dependent phosphatases"/>
    <property type="match status" value="1"/>
</dbReference>
<protein>
    <submittedName>
        <fullName evidence="4">Phosphoesterase</fullName>
    </submittedName>
</protein>
<dbReference type="InterPro" id="IPR051158">
    <property type="entry name" value="Metallophosphoesterase_sf"/>
</dbReference>
<keyword evidence="2" id="KW-0378">Hydrolase</keyword>
<dbReference type="Proteomes" id="UP000290218">
    <property type="component" value="Unassembled WGS sequence"/>
</dbReference>
<evidence type="ECO:0000256" key="2">
    <source>
        <dbReference type="ARBA" id="ARBA00022801"/>
    </source>
</evidence>
<dbReference type="OrthoDB" id="9780884at2"/>
<keyword evidence="5" id="KW-1185">Reference proteome</keyword>
<reference evidence="4 5" key="1">
    <citation type="submission" date="2019-01" db="EMBL/GenBank/DDBJ databases">
        <title>Lacunisphaera sp. strain TWA-58.</title>
        <authorList>
            <person name="Chen W.-M."/>
        </authorList>
    </citation>
    <scope>NUCLEOTIDE SEQUENCE [LARGE SCALE GENOMIC DNA]</scope>
    <source>
        <strain evidence="4 5">TWA-58</strain>
    </source>
</reference>
<keyword evidence="1" id="KW-0479">Metal-binding</keyword>
<organism evidence="4 5">
    <name type="scientific">Oleiharenicola lentus</name>
    <dbReference type="NCBI Taxonomy" id="2508720"/>
    <lineage>
        <taxon>Bacteria</taxon>
        <taxon>Pseudomonadati</taxon>
        <taxon>Verrucomicrobiota</taxon>
        <taxon>Opitutia</taxon>
        <taxon>Opitutales</taxon>
        <taxon>Opitutaceae</taxon>
        <taxon>Oleiharenicola</taxon>
    </lineage>
</organism>
<dbReference type="GO" id="GO:0009245">
    <property type="term" value="P:lipid A biosynthetic process"/>
    <property type="evidence" value="ECO:0007669"/>
    <property type="project" value="TreeGrafter"/>
</dbReference>
<dbReference type="GO" id="GO:0046872">
    <property type="term" value="F:metal ion binding"/>
    <property type="evidence" value="ECO:0007669"/>
    <property type="project" value="UniProtKB-KW"/>
</dbReference>
<dbReference type="PANTHER" id="PTHR31302:SF31">
    <property type="entry name" value="PHOSPHODIESTERASE YAEI"/>
    <property type="match status" value="1"/>
</dbReference>
<dbReference type="Pfam" id="PF00149">
    <property type="entry name" value="Metallophos"/>
    <property type="match status" value="1"/>
</dbReference>
<dbReference type="GO" id="GO:0008758">
    <property type="term" value="F:UDP-2,3-diacylglucosamine hydrolase activity"/>
    <property type="evidence" value="ECO:0007669"/>
    <property type="project" value="TreeGrafter"/>
</dbReference>
<dbReference type="InterPro" id="IPR029052">
    <property type="entry name" value="Metallo-depent_PP-like"/>
</dbReference>
<dbReference type="AlphaFoldDB" id="A0A4Q1C409"/>
<dbReference type="RefSeq" id="WP_129048722.1">
    <property type="nucleotide sequence ID" value="NZ_SDHX01000002.1"/>
</dbReference>
<name>A0A4Q1C409_9BACT</name>
<dbReference type="PANTHER" id="PTHR31302">
    <property type="entry name" value="TRANSMEMBRANE PROTEIN WITH METALLOPHOSPHOESTERASE DOMAIN-RELATED"/>
    <property type="match status" value="1"/>
</dbReference>
<evidence type="ECO:0000259" key="3">
    <source>
        <dbReference type="Pfam" id="PF00149"/>
    </source>
</evidence>
<dbReference type="GO" id="GO:0016020">
    <property type="term" value="C:membrane"/>
    <property type="evidence" value="ECO:0007669"/>
    <property type="project" value="GOC"/>
</dbReference>
<dbReference type="Gene3D" id="3.60.21.10">
    <property type="match status" value="1"/>
</dbReference>
<evidence type="ECO:0000313" key="5">
    <source>
        <dbReference type="Proteomes" id="UP000290218"/>
    </source>
</evidence>
<gene>
    <name evidence="4" type="ORF">ESB00_15615</name>
</gene>
<proteinExistence type="predicted"/>
<accession>A0A4Q1C409</accession>
<feature type="domain" description="Calcineurin-like phosphoesterase" evidence="3">
    <location>
        <begin position="50"/>
        <end position="212"/>
    </location>
</feature>
<dbReference type="EMBL" id="SDHX01000002">
    <property type="protein sequence ID" value="RXK53134.1"/>
    <property type="molecule type" value="Genomic_DNA"/>
</dbReference>
<sequence>MITRRHFIALMAAPVLTGLYTWGIEPTWAEYVRLRLPIRSLPTVLAGRTLVQLSDIHVGDRVSSGYLAGVFAAVARMNPDIVAYTGDFISYAGPDTLDQLRRLADRLPRGRLGTVAVMGNHDYGENWIQGEVADAVGQILTGVGCVVLRNEAVDVHGLKIGGLDDLWSGRSRWGPWMSGLNSPALMLCHNPDACDLPGWGDYQGWILAGHTHGGQCRPPFLPPPILPVKNTRYTAGTFDLAGGRRLYINRGLGHLTRVRFNVRPEVTIFELARA</sequence>